<keyword evidence="4" id="KW-1185">Reference proteome</keyword>
<proteinExistence type="predicted"/>
<accession>A0ABY6GN31</accession>
<keyword evidence="1" id="KW-0378">Hydrolase</keyword>
<reference evidence="3" key="1">
    <citation type="submission" date="2022-10" db="EMBL/GenBank/DDBJ databases">
        <title>Candidatus Kirkpatrella diaphorinas gen. nov., sp. nov., an uncultured endosymbiont identified in a population of Diaphorina citri from Hawaii.</title>
        <authorList>
            <person name="Henry E.M."/>
            <person name="Carlson C.R."/>
            <person name="Kuo Y.-W."/>
        </authorList>
    </citation>
    <scope>NUCLEOTIDE SEQUENCE</scope>
    <source>
        <strain evidence="3">CADCRV1</strain>
    </source>
</reference>
<evidence type="ECO:0000256" key="1">
    <source>
        <dbReference type="ARBA" id="ARBA00022801"/>
    </source>
</evidence>
<dbReference type="PANTHER" id="PTHR47572:SF4">
    <property type="entry name" value="LACTONASE DRP35"/>
    <property type="match status" value="1"/>
</dbReference>
<name>A0ABY6GN31_9PROT</name>
<evidence type="ECO:0000313" key="4">
    <source>
        <dbReference type="Proteomes" id="UP001163831"/>
    </source>
</evidence>
<dbReference type="Pfam" id="PF08450">
    <property type="entry name" value="SGL"/>
    <property type="match status" value="1"/>
</dbReference>
<dbReference type="InterPro" id="IPR051262">
    <property type="entry name" value="SMP-30/CGR1_Lactonase"/>
</dbReference>
<evidence type="ECO:0000259" key="2">
    <source>
        <dbReference type="Pfam" id="PF08450"/>
    </source>
</evidence>
<protein>
    <submittedName>
        <fullName evidence="3">SMP-30/gluconolactonase/LRE family protein</fullName>
    </submittedName>
</protein>
<dbReference type="EMBL" id="CP107052">
    <property type="protein sequence ID" value="UYH52273.1"/>
    <property type="molecule type" value="Genomic_DNA"/>
</dbReference>
<feature type="domain" description="SMP-30/Gluconolactonase/LRE-like region" evidence="2">
    <location>
        <begin position="73"/>
        <end position="361"/>
    </location>
</feature>
<evidence type="ECO:0000313" key="3">
    <source>
        <dbReference type="EMBL" id="UYH52273.1"/>
    </source>
</evidence>
<sequence>MDSARAVARRIPVAPPSVISNPPRLWGAGAPYAFTPDPDILTLDPAFNDVLYGNAGLELAWRATQHHPARWLEGPAWCTEGRFLLLSDVVGGVQYRYAHDAHNITVFRKESYHSNGNSFDREGRLLTCEHGLRRVIRWEHDGSCTVIAKEYQGGELNSPNDIVVAADGGIWFTDPPYGDRLLEGHPDAPIGNGAPASRLKWNLDAEVMTEIGGRAHREAHVFHVDPHTLEITAVLSAAELAGPNGLCFSPDGRVLYIASSEIDTSRSGGGHYNLYAFDVEGKTLRNKRVFAHTNVAQHKLMPDGIKADVSGNIWVGVSGSLGFGGVLVYDPSGKLIGRLRLPRSVSNLTFGGTQRNCLFMCAKDAIFTLDVATQGAGYA</sequence>
<dbReference type="SUPFAM" id="SSF63829">
    <property type="entry name" value="Calcium-dependent phosphotriesterase"/>
    <property type="match status" value="1"/>
</dbReference>
<dbReference type="InterPro" id="IPR011042">
    <property type="entry name" value="6-blade_b-propeller_TolB-like"/>
</dbReference>
<gene>
    <name evidence="3" type="ORF">N5W20_06745</name>
</gene>
<dbReference type="Gene3D" id="2.120.10.30">
    <property type="entry name" value="TolB, C-terminal domain"/>
    <property type="match status" value="1"/>
</dbReference>
<dbReference type="Proteomes" id="UP001163831">
    <property type="component" value="Chromosome"/>
</dbReference>
<dbReference type="PANTHER" id="PTHR47572">
    <property type="entry name" value="LIPOPROTEIN-RELATED"/>
    <property type="match status" value="1"/>
</dbReference>
<organism evidence="3 4">
    <name type="scientific">Candidatus Kirkpatrickella diaphorinae</name>
    <dbReference type="NCBI Taxonomy" id="2984322"/>
    <lineage>
        <taxon>Bacteria</taxon>
        <taxon>Pseudomonadati</taxon>
        <taxon>Pseudomonadota</taxon>
        <taxon>Alphaproteobacteria</taxon>
        <taxon>Acetobacterales</taxon>
        <taxon>Acetobacteraceae</taxon>
        <taxon>Candidatus Kirkpatrickella</taxon>
    </lineage>
</organism>
<dbReference type="InterPro" id="IPR013658">
    <property type="entry name" value="SGL"/>
</dbReference>